<feature type="compositionally biased region" description="Polar residues" evidence="1">
    <location>
        <begin position="99"/>
        <end position="117"/>
    </location>
</feature>
<gene>
    <name evidence="2" type="ORF">B0F90DRAFT_1822064</name>
</gene>
<name>A0AAD4LXG5_9AGAM</name>
<reference evidence="2" key="1">
    <citation type="journal article" date="2022" name="New Phytol.">
        <title>Evolutionary transition to the ectomycorrhizal habit in the genomes of a hyperdiverse lineage of mushroom-forming fungi.</title>
        <authorList>
            <person name="Looney B."/>
            <person name="Miyauchi S."/>
            <person name="Morin E."/>
            <person name="Drula E."/>
            <person name="Courty P.E."/>
            <person name="Kohler A."/>
            <person name="Kuo A."/>
            <person name="LaButti K."/>
            <person name="Pangilinan J."/>
            <person name="Lipzen A."/>
            <person name="Riley R."/>
            <person name="Andreopoulos W."/>
            <person name="He G."/>
            <person name="Johnson J."/>
            <person name="Nolan M."/>
            <person name="Tritt A."/>
            <person name="Barry K.W."/>
            <person name="Grigoriev I.V."/>
            <person name="Nagy L.G."/>
            <person name="Hibbett D."/>
            <person name="Henrissat B."/>
            <person name="Matheny P.B."/>
            <person name="Labbe J."/>
            <person name="Martin F.M."/>
        </authorList>
    </citation>
    <scope>NUCLEOTIDE SEQUENCE</scope>
    <source>
        <strain evidence="2">BPL690</strain>
    </source>
</reference>
<protein>
    <submittedName>
        <fullName evidence="2">Uncharacterized protein</fullName>
    </submittedName>
</protein>
<dbReference type="Proteomes" id="UP001203297">
    <property type="component" value="Unassembled WGS sequence"/>
</dbReference>
<dbReference type="EMBL" id="WTXG01000095">
    <property type="protein sequence ID" value="KAI0293483.1"/>
    <property type="molecule type" value="Genomic_DNA"/>
</dbReference>
<evidence type="ECO:0000313" key="3">
    <source>
        <dbReference type="Proteomes" id="UP001203297"/>
    </source>
</evidence>
<proteinExistence type="predicted"/>
<evidence type="ECO:0000313" key="2">
    <source>
        <dbReference type="EMBL" id="KAI0293483.1"/>
    </source>
</evidence>
<comment type="caution">
    <text evidence="2">The sequence shown here is derived from an EMBL/GenBank/DDBJ whole genome shotgun (WGS) entry which is preliminary data.</text>
</comment>
<sequence length="147" mass="16058">MFTTHSAAYNETNTVTAAVAIVSFVLYVAFPNEIYYTCTWAFVSFAFLALLPADEGREVPGSLGNCKIDDNVMYSNTLLVSLNNRIYFRDHPTPKHSRNNAQTVEPTSSHVTTSSDTIKLGDYPHSVDIEKGKGIDAISTNSVSSNA</sequence>
<feature type="region of interest" description="Disordered" evidence="1">
    <location>
        <begin position="91"/>
        <end position="117"/>
    </location>
</feature>
<organism evidence="2 3">
    <name type="scientific">Multifurca ochricompacta</name>
    <dbReference type="NCBI Taxonomy" id="376703"/>
    <lineage>
        <taxon>Eukaryota</taxon>
        <taxon>Fungi</taxon>
        <taxon>Dikarya</taxon>
        <taxon>Basidiomycota</taxon>
        <taxon>Agaricomycotina</taxon>
        <taxon>Agaricomycetes</taxon>
        <taxon>Russulales</taxon>
        <taxon>Russulaceae</taxon>
        <taxon>Multifurca</taxon>
    </lineage>
</organism>
<keyword evidence="3" id="KW-1185">Reference proteome</keyword>
<accession>A0AAD4LXG5</accession>
<evidence type="ECO:0000256" key="1">
    <source>
        <dbReference type="SAM" id="MobiDB-lite"/>
    </source>
</evidence>
<dbReference type="AlphaFoldDB" id="A0AAD4LXG5"/>